<name>K1TTS0_9ZZZZ</name>
<organism evidence="2">
    <name type="scientific">human gut metagenome</name>
    <dbReference type="NCBI Taxonomy" id="408170"/>
    <lineage>
        <taxon>unclassified sequences</taxon>
        <taxon>metagenomes</taxon>
        <taxon>organismal metagenomes</taxon>
    </lineage>
</organism>
<comment type="caution">
    <text evidence="2">The sequence shown here is derived from an EMBL/GenBank/DDBJ whole genome shotgun (WGS) entry which is preliminary data.</text>
</comment>
<sequence>KRNTKNWSERGMNIGMLLLILIGGFAGLFSTLYICISLPFTIIWKIYRRVAKGIPIMK</sequence>
<keyword evidence="1" id="KW-1133">Transmembrane helix</keyword>
<accession>K1TTS0</accession>
<evidence type="ECO:0000313" key="2">
    <source>
        <dbReference type="EMBL" id="EKC69545.1"/>
    </source>
</evidence>
<dbReference type="EMBL" id="AJWY01005464">
    <property type="protein sequence ID" value="EKC69545.1"/>
    <property type="molecule type" value="Genomic_DNA"/>
</dbReference>
<feature type="transmembrane region" description="Helical" evidence="1">
    <location>
        <begin position="14"/>
        <end position="47"/>
    </location>
</feature>
<protein>
    <submittedName>
        <fullName evidence="2">Uncharacterized protein</fullName>
    </submittedName>
</protein>
<gene>
    <name evidence="2" type="ORF">LEA_08234</name>
</gene>
<feature type="non-terminal residue" evidence="2">
    <location>
        <position position="1"/>
    </location>
</feature>
<evidence type="ECO:0000256" key="1">
    <source>
        <dbReference type="SAM" id="Phobius"/>
    </source>
</evidence>
<dbReference type="AlphaFoldDB" id="K1TTS0"/>
<keyword evidence="1" id="KW-0812">Transmembrane</keyword>
<reference evidence="2" key="1">
    <citation type="journal article" date="2013" name="Environ. Microbiol.">
        <title>Microbiota from the distal guts of lean and obese adolescents exhibit partial functional redundancy besides clear differences in community structure.</title>
        <authorList>
            <person name="Ferrer M."/>
            <person name="Ruiz A."/>
            <person name="Lanza F."/>
            <person name="Haange S.B."/>
            <person name="Oberbach A."/>
            <person name="Till H."/>
            <person name="Bargiela R."/>
            <person name="Campoy C."/>
            <person name="Segura M.T."/>
            <person name="Richter M."/>
            <person name="von Bergen M."/>
            <person name="Seifert J."/>
            <person name="Suarez A."/>
        </authorList>
    </citation>
    <scope>NUCLEOTIDE SEQUENCE</scope>
</reference>
<proteinExistence type="predicted"/>
<keyword evidence="1" id="KW-0472">Membrane</keyword>